<dbReference type="GO" id="GO:0006772">
    <property type="term" value="P:thiamine metabolic process"/>
    <property type="evidence" value="ECO:0007669"/>
    <property type="project" value="UniProtKB-UniRule"/>
</dbReference>
<evidence type="ECO:0000313" key="8">
    <source>
        <dbReference type="Proteomes" id="UP000249008"/>
    </source>
</evidence>
<sequence length="210" mass="23846">MKTAYVFFNGQLEGSREFYIKLLAKEKGDIYCADGGANHLETLGILPLEIWGDLDSVTKEIIEKYRNNKVTIKKFPKDKDYTDGELILQHISKMDYDKITIIGGLGGRIDHLLTNLNLIFKFKNLMFVTEKEKIFSIEKKAELTELNGKTISFVPFSEKVEGLTLEGFKYPLNKYTLHQGDSICMSNVAVEDRCRVTFDTGKLMGIVLNG</sequence>
<dbReference type="AlphaFoldDB" id="A0AAX2JBP5"/>
<dbReference type="GO" id="GO:0009229">
    <property type="term" value="P:thiamine diphosphate biosynthetic process"/>
    <property type="evidence" value="ECO:0007669"/>
    <property type="project" value="InterPro"/>
</dbReference>
<dbReference type="InterPro" id="IPR007371">
    <property type="entry name" value="TPK_catalytic"/>
</dbReference>
<dbReference type="InterPro" id="IPR036371">
    <property type="entry name" value="TPK_B1-bd_sf"/>
</dbReference>
<evidence type="ECO:0000256" key="4">
    <source>
        <dbReference type="ARBA" id="ARBA00022840"/>
    </source>
</evidence>
<organism evidence="7 8">
    <name type="scientific">Fusobacterium ulcerans</name>
    <dbReference type="NCBI Taxonomy" id="861"/>
    <lineage>
        <taxon>Bacteria</taxon>
        <taxon>Fusobacteriati</taxon>
        <taxon>Fusobacteriota</taxon>
        <taxon>Fusobacteriia</taxon>
        <taxon>Fusobacteriales</taxon>
        <taxon>Fusobacteriaceae</taxon>
        <taxon>Fusobacterium</taxon>
    </lineage>
</organism>
<evidence type="ECO:0000256" key="1">
    <source>
        <dbReference type="ARBA" id="ARBA00022679"/>
    </source>
</evidence>
<protein>
    <recommendedName>
        <fullName evidence="5">Thiamine diphosphokinase</fullName>
        <ecNumber evidence="5">2.7.6.2</ecNumber>
    </recommendedName>
</protein>
<accession>A0AAX2JBP5</accession>
<evidence type="ECO:0000259" key="6">
    <source>
        <dbReference type="SMART" id="SM00983"/>
    </source>
</evidence>
<dbReference type="GeneID" id="78453374"/>
<dbReference type="SUPFAM" id="SSF63862">
    <property type="entry name" value="Thiamin pyrophosphokinase, substrate-binding domain"/>
    <property type="match status" value="1"/>
</dbReference>
<dbReference type="InterPro" id="IPR007373">
    <property type="entry name" value="Thiamin_PyroPKinase_B1-bd"/>
</dbReference>
<keyword evidence="3" id="KW-0418">Kinase</keyword>
<dbReference type="InterPro" id="IPR053149">
    <property type="entry name" value="TPK"/>
</dbReference>
<dbReference type="SMART" id="SM00983">
    <property type="entry name" value="TPK_B1_binding"/>
    <property type="match status" value="1"/>
</dbReference>
<dbReference type="Gene3D" id="3.40.50.10240">
    <property type="entry name" value="Thiamin pyrophosphokinase, catalytic domain"/>
    <property type="match status" value="1"/>
</dbReference>
<dbReference type="Pfam" id="PF04265">
    <property type="entry name" value="TPK_B1_binding"/>
    <property type="match status" value="1"/>
</dbReference>
<keyword evidence="4" id="KW-0067">ATP-binding</keyword>
<dbReference type="InterPro" id="IPR006282">
    <property type="entry name" value="Thi_PPkinase"/>
</dbReference>
<dbReference type="NCBIfam" id="TIGR01378">
    <property type="entry name" value="thi_PPkinase"/>
    <property type="match status" value="1"/>
</dbReference>
<dbReference type="PANTHER" id="PTHR41299">
    <property type="entry name" value="THIAMINE PYROPHOSPHOKINASE"/>
    <property type="match status" value="1"/>
</dbReference>
<feature type="domain" description="Thiamin pyrophosphokinase thiamin-binding" evidence="6">
    <location>
        <begin position="142"/>
        <end position="204"/>
    </location>
</feature>
<dbReference type="Proteomes" id="UP000249008">
    <property type="component" value="Chromosome 1"/>
</dbReference>
<keyword evidence="1 7" id="KW-0808">Transferase</keyword>
<keyword evidence="2" id="KW-0547">Nucleotide-binding</keyword>
<dbReference type="KEGG" id="ful:C4N20_01045"/>
<dbReference type="GO" id="GO:0005524">
    <property type="term" value="F:ATP binding"/>
    <property type="evidence" value="ECO:0007669"/>
    <property type="project" value="UniProtKB-KW"/>
</dbReference>
<gene>
    <name evidence="7" type="primary">thiN</name>
    <name evidence="7" type="ORF">NCTC12112_02084</name>
</gene>
<evidence type="ECO:0000256" key="2">
    <source>
        <dbReference type="ARBA" id="ARBA00022741"/>
    </source>
</evidence>
<proteinExistence type="predicted"/>
<dbReference type="RefSeq" id="WP_005981781.1">
    <property type="nucleotide sequence ID" value="NZ_CABKNW010000005.1"/>
</dbReference>
<evidence type="ECO:0000256" key="3">
    <source>
        <dbReference type="ARBA" id="ARBA00022777"/>
    </source>
</evidence>
<dbReference type="SUPFAM" id="SSF63999">
    <property type="entry name" value="Thiamin pyrophosphokinase, catalytic domain"/>
    <property type="match status" value="1"/>
</dbReference>
<evidence type="ECO:0000256" key="5">
    <source>
        <dbReference type="NCBIfam" id="TIGR01378"/>
    </source>
</evidence>
<evidence type="ECO:0000313" key="7">
    <source>
        <dbReference type="EMBL" id="SQJ06856.1"/>
    </source>
</evidence>
<dbReference type="GO" id="GO:0030975">
    <property type="term" value="F:thiamine binding"/>
    <property type="evidence" value="ECO:0007669"/>
    <property type="project" value="InterPro"/>
</dbReference>
<dbReference type="EMBL" id="LS483487">
    <property type="protein sequence ID" value="SQJ06856.1"/>
    <property type="molecule type" value="Genomic_DNA"/>
</dbReference>
<dbReference type="EC" id="2.7.6.2" evidence="5"/>
<name>A0AAX2JBP5_9FUSO</name>
<dbReference type="InterPro" id="IPR036759">
    <property type="entry name" value="TPK_catalytic_sf"/>
</dbReference>
<dbReference type="GO" id="GO:0004788">
    <property type="term" value="F:thiamine diphosphokinase activity"/>
    <property type="evidence" value="ECO:0007669"/>
    <property type="project" value="UniProtKB-UniRule"/>
</dbReference>
<dbReference type="Pfam" id="PF04263">
    <property type="entry name" value="TPK_catalytic"/>
    <property type="match status" value="1"/>
</dbReference>
<dbReference type="GO" id="GO:0016301">
    <property type="term" value="F:kinase activity"/>
    <property type="evidence" value="ECO:0007669"/>
    <property type="project" value="UniProtKB-KW"/>
</dbReference>
<dbReference type="CDD" id="cd07995">
    <property type="entry name" value="TPK"/>
    <property type="match status" value="1"/>
</dbReference>
<reference evidence="7 8" key="1">
    <citation type="submission" date="2018-06" db="EMBL/GenBank/DDBJ databases">
        <authorList>
            <consortium name="Pathogen Informatics"/>
            <person name="Doyle S."/>
        </authorList>
    </citation>
    <scope>NUCLEOTIDE SEQUENCE [LARGE SCALE GENOMIC DNA]</scope>
    <source>
        <strain evidence="7 8">NCTC12112</strain>
    </source>
</reference>
<dbReference type="PANTHER" id="PTHR41299:SF1">
    <property type="entry name" value="THIAMINE PYROPHOSPHOKINASE"/>
    <property type="match status" value="1"/>
</dbReference>